<evidence type="ECO:0000256" key="3">
    <source>
        <dbReference type="ARBA" id="ARBA00022553"/>
    </source>
</evidence>
<keyword evidence="3 10" id="KW-0597">Phosphoprotein</keyword>
<keyword evidence="2" id="KW-1003">Cell membrane</keyword>
<name>A0A1G7AG20_9PROT</name>
<reference evidence="12 13" key="1">
    <citation type="submission" date="2016-10" db="EMBL/GenBank/DDBJ databases">
        <authorList>
            <person name="de Groot N.N."/>
        </authorList>
    </citation>
    <scope>NUCLEOTIDE SEQUENCE [LARGE SCALE GENOMIC DNA]</scope>
    <source>
        <strain evidence="12 13">CGMCC 1.9109</strain>
    </source>
</reference>
<proteinExistence type="predicted"/>
<keyword evidence="4" id="KW-0812">Transmembrane</keyword>
<dbReference type="GO" id="GO:0005886">
    <property type="term" value="C:plasma membrane"/>
    <property type="evidence" value="ECO:0007669"/>
    <property type="project" value="UniProtKB-SubCell"/>
</dbReference>
<dbReference type="SUPFAM" id="SSF47226">
    <property type="entry name" value="Histidine-containing phosphotransfer domain, HPT domain"/>
    <property type="match status" value="1"/>
</dbReference>
<gene>
    <name evidence="12" type="ORF">SAMN04488071_2192</name>
</gene>
<feature type="modified residue" description="4-aspartylphosphate" evidence="10">
    <location>
        <position position="78"/>
    </location>
</feature>
<dbReference type="InterPro" id="IPR008207">
    <property type="entry name" value="Sig_transdc_His_kin_Hpt_dom"/>
</dbReference>
<evidence type="ECO:0000259" key="11">
    <source>
        <dbReference type="PROSITE" id="PS50110"/>
    </source>
</evidence>
<dbReference type="EMBL" id="FNAK01000004">
    <property type="protein sequence ID" value="SDE12985.1"/>
    <property type="molecule type" value="Genomic_DNA"/>
</dbReference>
<dbReference type="GO" id="GO:0004672">
    <property type="term" value="F:protein kinase activity"/>
    <property type="evidence" value="ECO:0007669"/>
    <property type="project" value="UniProtKB-ARBA"/>
</dbReference>
<organism evidence="12 13">
    <name type="scientific">Kordiimonas lacus</name>
    <dbReference type="NCBI Taxonomy" id="637679"/>
    <lineage>
        <taxon>Bacteria</taxon>
        <taxon>Pseudomonadati</taxon>
        <taxon>Pseudomonadota</taxon>
        <taxon>Alphaproteobacteria</taxon>
        <taxon>Kordiimonadales</taxon>
        <taxon>Kordiimonadaceae</taxon>
        <taxon>Kordiimonas</taxon>
    </lineage>
</organism>
<keyword evidence="5" id="KW-0547">Nucleotide-binding</keyword>
<evidence type="ECO:0000256" key="5">
    <source>
        <dbReference type="ARBA" id="ARBA00022741"/>
    </source>
</evidence>
<evidence type="ECO:0000256" key="9">
    <source>
        <dbReference type="ARBA" id="ARBA00023136"/>
    </source>
</evidence>
<comment type="subcellular location">
    <subcellularLocation>
        <location evidence="1">Cell membrane</location>
        <topology evidence="1">Multi-pass membrane protein</topology>
    </subcellularLocation>
</comment>
<dbReference type="PROSITE" id="PS50110">
    <property type="entry name" value="RESPONSE_REGULATORY"/>
    <property type="match status" value="1"/>
</dbReference>
<feature type="domain" description="Response regulatory" evidence="11">
    <location>
        <begin position="29"/>
        <end position="146"/>
    </location>
</feature>
<dbReference type="Pfam" id="PF00072">
    <property type="entry name" value="Response_reg"/>
    <property type="match status" value="1"/>
</dbReference>
<dbReference type="GO" id="GO:0000160">
    <property type="term" value="P:phosphorelay signal transduction system"/>
    <property type="evidence" value="ECO:0007669"/>
    <property type="project" value="UniProtKB-KW"/>
</dbReference>
<dbReference type="GO" id="GO:0005524">
    <property type="term" value="F:ATP binding"/>
    <property type="evidence" value="ECO:0007669"/>
    <property type="project" value="UniProtKB-KW"/>
</dbReference>
<keyword evidence="8" id="KW-0902">Two-component regulatory system</keyword>
<dbReference type="OrthoDB" id="9801651at2"/>
<dbReference type="Proteomes" id="UP000183685">
    <property type="component" value="Unassembled WGS sequence"/>
</dbReference>
<sequence>MQDDADNTPPIEDEIHASAITMPEVNGPRVLVVEDNPVMGQIIAKLLSAFPVQHDRVTDGLEAIEAAHETDYALILMDILMPKMGGVQATKEIRKLSAHYGGIPIVAVTARVSERDMDQYLAEGMSGVVKKPINRLNLAQVMLDHLGIAEKQTANEPDSYEAAAFENDGLDILNWETLNEYRAILKDKFKHFLKDYLVAGPDLLAAIGQAIEADDATTLQFHAHKFKSTSQVFGAEVVSDIAAQLEIMGKNGDIREAIPAFHDLHIAFERAQHALKKKLVLLQNM</sequence>
<evidence type="ECO:0000256" key="8">
    <source>
        <dbReference type="ARBA" id="ARBA00023012"/>
    </source>
</evidence>
<dbReference type="Pfam" id="PF01627">
    <property type="entry name" value="Hpt"/>
    <property type="match status" value="1"/>
</dbReference>
<evidence type="ECO:0000256" key="1">
    <source>
        <dbReference type="ARBA" id="ARBA00004651"/>
    </source>
</evidence>
<keyword evidence="13" id="KW-1185">Reference proteome</keyword>
<protein>
    <submittedName>
        <fullName evidence="12">CheY chemotaxis protein or a CheY-like REC (Receiver) domain</fullName>
    </submittedName>
</protein>
<accession>A0A1G7AG20</accession>
<dbReference type="Gene3D" id="3.40.50.2300">
    <property type="match status" value="1"/>
</dbReference>
<dbReference type="InterPro" id="IPR001789">
    <property type="entry name" value="Sig_transdc_resp-reg_receiver"/>
</dbReference>
<keyword evidence="6" id="KW-0067">ATP-binding</keyword>
<evidence type="ECO:0000256" key="2">
    <source>
        <dbReference type="ARBA" id="ARBA00022475"/>
    </source>
</evidence>
<dbReference type="PANTHER" id="PTHR45339">
    <property type="entry name" value="HYBRID SIGNAL TRANSDUCTION HISTIDINE KINASE J"/>
    <property type="match status" value="1"/>
</dbReference>
<dbReference type="Gene3D" id="1.20.120.160">
    <property type="entry name" value="HPT domain"/>
    <property type="match status" value="1"/>
</dbReference>
<dbReference type="RefSeq" id="WP_139167583.1">
    <property type="nucleotide sequence ID" value="NZ_FNAK01000004.1"/>
</dbReference>
<keyword evidence="9" id="KW-0472">Membrane</keyword>
<evidence type="ECO:0000313" key="12">
    <source>
        <dbReference type="EMBL" id="SDE12985.1"/>
    </source>
</evidence>
<dbReference type="STRING" id="637679.GCA_001550055_01665"/>
<evidence type="ECO:0000256" key="4">
    <source>
        <dbReference type="ARBA" id="ARBA00022692"/>
    </source>
</evidence>
<dbReference type="InterPro" id="IPR011006">
    <property type="entry name" value="CheY-like_superfamily"/>
</dbReference>
<evidence type="ECO:0000256" key="10">
    <source>
        <dbReference type="PROSITE-ProRule" id="PRU00169"/>
    </source>
</evidence>
<dbReference type="InterPro" id="IPR036641">
    <property type="entry name" value="HPT_dom_sf"/>
</dbReference>
<dbReference type="SUPFAM" id="SSF52172">
    <property type="entry name" value="CheY-like"/>
    <property type="match status" value="1"/>
</dbReference>
<evidence type="ECO:0000256" key="6">
    <source>
        <dbReference type="ARBA" id="ARBA00022840"/>
    </source>
</evidence>
<dbReference type="CDD" id="cd17546">
    <property type="entry name" value="REC_hyHK_CKI1_RcsC-like"/>
    <property type="match status" value="1"/>
</dbReference>
<dbReference type="PANTHER" id="PTHR45339:SF1">
    <property type="entry name" value="HYBRID SIGNAL TRANSDUCTION HISTIDINE KINASE J"/>
    <property type="match status" value="1"/>
</dbReference>
<dbReference type="AlphaFoldDB" id="A0A1G7AG20"/>
<keyword evidence="7" id="KW-1133">Transmembrane helix</keyword>
<evidence type="ECO:0000313" key="13">
    <source>
        <dbReference type="Proteomes" id="UP000183685"/>
    </source>
</evidence>
<dbReference type="SMART" id="SM00448">
    <property type="entry name" value="REC"/>
    <property type="match status" value="1"/>
</dbReference>
<evidence type="ECO:0000256" key="7">
    <source>
        <dbReference type="ARBA" id="ARBA00022989"/>
    </source>
</evidence>